<comment type="caution">
    <text evidence="2">The sequence shown here is derived from an EMBL/GenBank/DDBJ whole genome shotgun (WGS) entry which is preliminary data.</text>
</comment>
<gene>
    <name evidence="2" type="ORF">ES674_10610</name>
</gene>
<protein>
    <submittedName>
        <fullName evidence="2">DUF4331 domain-containing protein</fullName>
    </submittedName>
</protein>
<dbReference type="AlphaFoldDB" id="A0A5D0R6L1"/>
<feature type="signal peptide" evidence="1">
    <location>
        <begin position="1"/>
        <end position="21"/>
    </location>
</feature>
<keyword evidence="1" id="KW-0732">Signal</keyword>
<proteinExistence type="predicted"/>
<organism evidence="2 3">
    <name type="scientific">Bizionia myxarmorum</name>
    <dbReference type="NCBI Taxonomy" id="291186"/>
    <lineage>
        <taxon>Bacteria</taxon>
        <taxon>Pseudomonadati</taxon>
        <taxon>Bacteroidota</taxon>
        <taxon>Flavobacteriia</taxon>
        <taxon>Flavobacteriales</taxon>
        <taxon>Flavobacteriaceae</taxon>
        <taxon>Bizionia</taxon>
    </lineage>
</organism>
<accession>A0A5D0R6L1</accession>
<evidence type="ECO:0000313" key="2">
    <source>
        <dbReference type="EMBL" id="TYB77132.1"/>
    </source>
</evidence>
<dbReference type="EMBL" id="VSKK01000002">
    <property type="protein sequence ID" value="TYB77132.1"/>
    <property type="molecule type" value="Genomic_DNA"/>
</dbReference>
<dbReference type="PROSITE" id="PS51257">
    <property type="entry name" value="PROKAR_LIPOPROTEIN"/>
    <property type="match status" value="1"/>
</dbReference>
<dbReference type="RefSeq" id="WP_148404010.1">
    <property type="nucleotide sequence ID" value="NZ_VSKK01000002.1"/>
</dbReference>
<keyword evidence="3" id="KW-1185">Reference proteome</keyword>
<reference evidence="2 3" key="1">
    <citation type="submission" date="2019-08" db="EMBL/GenBank/DDBJ databases">
        <title>Genomes of Antarctic Bizionia species.</title>
        <authorList>
            <person name="Bowman J.P."/>
        </authorList>
    </citation>
    <scope>NUCLEOTIDE SEQUENCE [LARGE SCALE GENOMIC DNA]</scope>
    <source>
        <strain evidence="2 3">ADA-4</strain>
    </source>
</reference>
<name>A0A5D0R6L1_9FLAO</name>
<feature type="chain" id="PRO_5023055740" evidence="1">
    <location>
        <begin position="22"/>
        <end position="192"/>
    </location>
</feature>
<evidence type="ECO:0000313" key="3">
    <source>
        <dbReference type="Proteomes" id="UP000323720"/>
    </source>
</evidence>
<sequence>MKNIKYILGVVALSAITFSCSNDDDFTPAPGGGGTTGSDFSGVYMQQDQMARPAVNTVFVSPASKNMFNKTIPSEQNATFQGMFQANLEGLNPAFANPGDSNALGLTSEQFTGLLATDVLTVSLDGPTTFFDGTNVLTGRNLTDDVITVELILIFGGEAGLTNPEFPGLSNDNVDANDKDFLIGFPYLASAW</sequence>
<dbReference type="Proteomes" id="UP000323720">
    <property type="component" value="Unassembled WGS sequence"/>
</dbReference>
<evidence type="ECO:0000256" key="1">
    <source>
        <dbReference type="SAM" id="SignalP"/>
    </source>
</evidence>
<dbReference type="OrthoDB" id="9791748at2"/>